<evidence type="ECO:0000313" key="2">
    <source>
        <dbReference type="EMBL" id="QHT71228.1"/>
    </source>
</evidence>
<keyword evidence="3" id="KW-1185">Reference proteome</keyword>
<accession>A0A6C0GSU8</accession>
<feature type="transmembrane region" description="Helical" evidence="1">
    <location>
        <begin position="323"/>
        <end position="342"/>
    </location>
</feature>
<evidence type="ECO:0000313" key="3">
    <source>
        <dbReference type="Proteomes" id="UP000480178"/>
    </source>
</evidence>
<feature type="transmembrane region" description="Helical" evidence="1">
    <location>
        <begin position="20"/>
        <end position="45"/>
    </location>
</feature>
<proteinExistence type="predicted"/>
<gene>
    <name evidence="2" type="ORF">GXP67_33540</name>
</gene>
<reference evidence="2 3" key="1">
    <citation type="submission" date="2020-01" db="EMBL/GenBank/DDBJ databases">
        <authorList>
            <person name="Kim M.K."/>
        </authorList>
    </citation>
    <scope>NUCLEOTIDE SEQUENCE [LARGE SCALE GENOMIC DNA]</scope>
    <source>
        <strain evidence="2 3">172606-1</strain>
    </source>
</reference>
<keyword evidence="1" id="KW-0472">Membrane</keyword>
<keyword evidence="1" id="KW-1133">Transmembrane helix</keyword>
<dbReference type="EMBL" id="CP048222">
    <property type="protein sequence ID" value="QHT71228.1"/>
    <property type="molecule type" value="Genomic_DNA"/>
</dbReference>
<name>A0A6C0GSU8_9BACT</name>
<dbReference type="RefSeq" id="WP_162447168.1">
    <property type="nucleotide sequence ID" value="NZ_CP048222.1"/>
</dbReference>
<feature type="transmembrane region" description="Helical" evidence="1">
    <location>
        <begin position="233"/>
        <end position="252"/>
    </location>
</feature>
<dbReference type="AlphaFoldDB" id="A0A6C0GSU8"/>
<feature type="transmembrane region" description="Helical" evidence="1">
    <location>
        <begin position="383"/>
        <end position="405"/>
    </location>
</feature>
<feature type="transmembrane region" description="Helical" evidence="1">
    <location>
        <begin position="152"/>
        <end position="173"/>
    </location>
</feature>
<organism evidence="2 3">
    <name type="scientific">Rhodocytophaga rosea</name>
    <dbReference type="NCBI Taxonomy" id="2704465"/>
    <lineage>
        <taxon>Bacteria</taxon>
        <taxon>Pseudomonadati</taxon>
        <taxon>Bacteroidota</taxon>
        <taxon>Cytophagia</taxon>
        <taxon>Cytophagales</taxon>
        <taxon>Rhodocytophagaceae</taxon>
        <taxon>Rhodocytophaga</taxon>
    </lineage>
</organism>
<keyword evidence="1" id="KW-0812">Transmembrane</keyword>
<feature type="transmembrane region" description="Helical" evidence="1">
    <location>
        <begin position="103"/>
        <end position="123"/>
    </location>
</feature>
<sequence length="477" mass="53919">MMYLVKTIPEQTNKILTSSLVLKVSSIFVFGLHLLLTAVALYCVVKYGRNIPLAEDWLLIAPYTGNESDLLGWLWAQNNEHRVPLPKLVLLGLMKLTNGDFRAGMYFNVLALSGISLAFLLFLRKQRGYTHLSDAFFPLLLLHLGNWENMVWSWQLSFVLPTILMLIFLLVALKNPLLDKPGNAFTCGIILILLPFCGGNGVLLVPFLGTWLVCCAVSLQRTSSNNSAKNVSVILFGFAIIATLICLLYFIGYKKPDWSLPNPGILPTLLTSGKFLAYSLGPAAYSHWGLFSFTAILIVLISIIILLNRSFSYQLLKSDPRKLLLLIFFSLFLFFALAIGWGRAALVPTVGMPIRYIIFSSPLLIICYFTWELYGRSYLKPMMLTGLMAIMLFLLPFNARAAFYWRDWYTNGMNAVENDITAGLTKADIARKHKAFLIHWWEEKEIISHLQMLQNTSHSPFRQLRDKSPSTIQLQGK</sequence>
<dbReference type="Proteomes" id="UP000480178">
    <property type="component" value="Chromosome"/>
</dbReference>
<feature type="transmembrane region" description="Helical" evidence="1">
    <location>
        <begin position="354"/>
        <end position="371"/>
    </location>
</feature>
<feature type="transmembrane region" description="Helical" evidence="1">
    <location>
        <begin position="291"/>
        <end position="311"/>
    </location>
</feature>
<dbReference type="KEGG" id="rhoz:GXP67_33540"/>
<protein>
    <recommendedName>
        <fullName evidence="4">Glycosyltransferase RgtA/B/C/D-like domain-containing protein</fullName>
    </recommendedName>
</protein>
<evidence type="ECO:0008006" key="4">
    <source>
        <dbReference type="Google" id="ProtNLM"/>
    </source>
</evidence>
<evidence type="ECO:0000256" key="1">
    <source>
        <dbReference type="SAM" id="Phobius"/>
    </source>
</evidence>
<feature type="transmembrane region" description="Helical" evidence="1">
    <location>
        <begin position="185"/>
        <end position="213"/>
    </location>
</feature>